<evidence type="ECO:0000256" key="13">
    <source>
        <dbReference type="ARBA" id="ARBA00071634"/>
    </source>
</evidence>
<sequence>DLFAQLADEVILGIFKLLPRDTLITCAQVCKHWLSLVYDESLWLTVDMSKAKLQHGLLGRILLRGTRVMRIASSRVCSPLLDENLGILPGVAPLSPSMAACNSLFRLTYLDATLCTFEDSTLLTLLLHSRRLRCLSLDSSNLSLSILRAIGDCHDLEVLNLAMCTGITLQGVKALVNGCKRLTHLNLAWTHLSKESIIQVVQNLPLLRQLNLSGSRETMTDEAVLHLISNCIHLTHLDLSDCILITARSLLAIIQETKIEHLALSRCYNIPPQAFSLCVELKSLAKLDVYGLLNGDGVEILKRQLPDTFINSCLFSTIARPVDSKYRGTIWGIRCQR</sequence>
<dbReference type="PROSITE" id="PS50181">
    <property type="entry name" value="FBOX"/>
    <property type="match status" value="1"/>
</dbReference>
<evidence type="ECO:0000313" key="18">
    <source>
        <dbReference type="Proteomes" id="UP000001593"/>
    </source>
</evidence>
<evidence type="ECO:0000256" key="5">
    <source>
        <dbReference type="ARBA" id="ARBA00022553"/>
    </source>
</evidence>
<evidence type="ECO:0000256" key="12">
    <source>
        <dbReference type="ARBA" id="ARBA00056227"/>
    </source>
</evidence>
<dbReference type="GO" id="GO:1905168">
    <property type="term" value="P:positive regulation of double-strand break repair via homologous recombination"/>
    <property type="evidence" value="ECO:0007669"/>
    <property type="project" value="UniProtKB-ARBA"/>
</dbReference>
<dbReference type="Pfam" id="PF13516">
    <property type="entry name" value="LRR_6"/>
    <property type="match status" value="2"/>
</dbReference>
<evidence type="ECO:0000256" key="1">
    <source>
        <dbReference type="ARBA" id="ARBA00004123"/>
    </source>
</evidence>
<keyword evidence="6" id="KW-0433">Leucine-rich repeat</keyword>
<dbReference type="GO" id="GO:0140767">
    <property type="term" value="F:enzyme-substrate adaptor activity"/>
    <property type="evidence" value="ECO:0007669"/>
    <property type="project" value="UniProtKB-ARBA"/>
</dbReference>
<dbReference type="GO" id="GO:0005634">
    <property type="term" value="C:nucleus"/>
    <property type="evidence" value="ECO:0007669"/>
    <property type="project" value="UniProtKB-SubCell"/>
</dbReference>
<dbReference type="InterPro" id="IPR001611">
    <property type="entry name" value="Leu-rich_rpt"/>
</dbReference>
<keyword evidence="11" id="KW-0539">Nucleus</keyword>
<protein>
    <recommendedName>
        <fullName evidence="13">S-phase kinase-associated protein 2</fullName>
    </recommendedName>
    <alternativeName>
        <fullName evidence="15">Cyclin-A/CDK2-associated protein p45</fullName>
    </alternativeName>
    <alternativeName>
        <fullName evidence="14">F-box protein Skp2</fullName>
    </alternativeName>
</protein>
<name>A7RTZ4_NEMVE</name>
<dbReference type="SMART" id="SM00367">
    <property type="entry name" value="LRR_CC"/>
    <property type="match status" value="6"/>
</dbReference>
<keyword evidence="5" id="KW-0597">Phosphoprotein</keyword>
<dbReference type="Pfam" id="PF12937">
    <property type="entry name" value="F-box-like"/>
    <property type="match status" value="1"/>
</dbReference>
<evidence type="ECO:0000259" key="16">
    <source>
        <dbReference type="PROSITE" id="PS50181"/>
    </source>
</evidence>
<evidence type="ECO:0000256" key="14">
    <source>
        <dbReference type="ARBA" id="ARBA00077776"/>
    </source>
</evidence>
<evidence type="ECO:0000256" key="3">
    <source>
        <dbReference type="ARBA" id="ARBA00004906"/>
    </source>
</evidence>
<gene>
    <name evidence="17" type="ORF">NEMVEDRAFT_v1g92998</name>
</gene>
<evidence type="ECO:0000256" key="11">
    <source>
        <dbReference type="ARBA" id="ARBA00023242"/>
    </source>
</evidence>
<dbReference type="KEGG" id="nve:5517154"/>
<dbReference type="GO" id="GO:0000082">
    <property type="term" value="P:G1/S transition of mitotic cell cycle"/>
    <property type="evidence" value="ECO:0007669"/>
    <property type="project" value="UniProtKB-ARBA"/>
</dbReference>
<keyword evidence="4" id="KW-0963">Cytoplasm</keyword>
<feature type="non-terminal residue" evidence="17">
    <location>
        <position position="1"/>
    </location>
</feature>
<evidence type="ECO:0000256" key="4">
    <source>
        <dbReference type="ARBA" id="ARBA00022490"/>
    </source>
</evidence>
<organism evidence="17 18">
    <name type="scientific">Nematostella vectensis</name>
    <name type="common">Starlet sea anemone</name>
    <dbReference type="NCBI Taxonomy" id="45351"/>
    <lineage>
        <taxon>Eukaryota</taxon>
        <taxon>Metazoa</taxon>
        <taxon>Cnidaria</taxon>
        <taxon>Anthozoa</taxon>
        <taxon>Hexacorallia</taxon>
        <taxon>Actiniaria</taxon>
        <taxon>Edwardsiidae</taxon>
        <taxon>Nematostella</taxon>
    </lineage>
</organism>
<evidence type="ECO:0000256" key="2">
    <source>
        <dbReference type="ARBA" id="ARBA00004496"/>
    </source>
</evidence>
<comment type="subcellular location">
    <subcellularLocation>
        <location evidence="2">Cytoplasm</location>
    </subcellularLocation>
    <subcellularLocation>
        <location evidence="1">Nucleus</location>
    </subcellularLocation>
</comment>
<keyword evidence="18" id="KW-1185">Reference proteome</keyword>
<dbReference type="OMA" id="CDFTADH"/>
<evidence type="ECO:0000256" key="10">
    <source>
        <dbReference type="ARBA" id="ARBA00022990"/>
    </source>
</evidence>
<dbReference type="OrthoDB" id="2095648at2759"/>
<dbReference type="InterPro" id="IPR006553">
    <property type="entry name" value="Leu-rich_rpt_Cys-con_subtyp"/>
</dbReference>
<evidence type="ECO:0000256" key="6">
    <source>
        <dbReference type="ARBA" id="ARBA00022614"/>
    </source>
</evidence>
<dbReference type="eggNOG" id="KOG2120">
    <property type="taxonomic scope" value="Eukaryota"/>
</dbReference>
<evidence type="ECO:0000256" key="9">
    <source>
        <dbReference type="ARBA" id="ARBA00022843"/>
    </source>
</evidence>
<dbReference type="SUPFAM" id="SSF52047">
    <property type="entry name" value="RNI-like"/>
    <property type="match status" value="1"/>
</dbReference>
<dbReference type="InterPro" id="IPR036047">
    <property type="entry name" value="F-box-like_dom_sf"/>
</dbReference>
<dbReference type="PANTHER" id="PTHR13318">
    <property type="entry name" value="PARTNER OF PAIRED, ISOFORM B-RELATED"/>
    <property type="match status" value="1"/>
</dbReference>
<evidence type="ECO:0000256" key="7">
    <source>
        <dbReference type="ARBA" id="ARBA00022737"/>
    </source>
</evidence>
<accession>A7RTZ4</accession>
<dbReference type="Gene3D" id="3.80.10.10">
    <property type="entry name" value="Ribonuclease Inhibitor"/>
    <property type="match status" value="1"/>
</dbReference>
<evidence type="ECO:0000313" key="17">
    <source>
        <dbReference type="EMBL" id="EDO45115.1"/>
    </source>
</evidence>
<dbReference type="InterPro" id="IPR032675">
    <property type="entry name" value="LRR_dom_sf"/>
</dbReference>
<dbReference type="SUPFAM" id="SSF81383">
    <property type="entry name" value="F-box domain"/>
    <property type="match status" value="1"/>
</dbReference>
<dbReference type="HOGENOM" id="CLU_032515_3_0_1"/>
<keyword evidence="8" id="KW-0833">Ubl conjugation pathway</keyword>
<keyword evidence="10" id="KW-0007">Acetylation</keyword>
<dbReference type="GO" id="GO:0019005">
    <property type="term" value="C:SCF ubiquitin ligase complex"/>
    <property type="evidence" value="ECO:0000318"/>
    <property type="project" value="GO_Central"/>
</dbReference>
<dbReference type="SMART" id="SM00256">
    <property type="entry name" value="FBOX"/>
    <property type="match status" value="1"/>
</dbReference>
<dbReference type="GO" id="GO:0005737">
    <property type="term" value="C:cytoplasm"/>
    <property type="evidence" value="ECO:0007669"/>
    <property type="project" value="UniProtKB-SubCell"/>
</dbReference>
<evidence type="ECO:0000256" key="8">
    <source>
        <dbReference type="ARBA" id="ARBA00022786"/>
    </source>
</evidence>
<dbReference type="FunFam" id="3.80.10.10:FF:000105">
    <property type="entry name" value="S-phase kinase-associated protein 2"/>
    <property type="match status" value="1"/>
</dbReference>
<keyword evidence="9" id="KW-0832">Ubl conjugation</keyword>
<dbReference type="FunCoup" id="A7RTZ4">
    <property type="interactions" value="453"/>
</dbReference>
<reference evidence="17 18" key="1">
    <citation type="journal article" date="2007" name="Science">
        <title>Sea anemone genome reveals ancestral eumetazoan gene repertoire and genomic organization.</title>
        <authorList>
            <person name="Putnam N.H."/>
            <person name="Srivastava M."/>
            <person name="Hellsten U."/>
            <person name="Dirks B."/>
            <person name="Chapman J."/>
            <person name="Salamov A."/>
            <person name="Terry A."/>
            <person name="Shapiro H."/>
            <person name="Lindquist E."/>
            <person name="Kapitonov V.V."/>
            <person name="Jurka J."/>
            <person name="Genikhovich G."/>
            <person name="Grigoriev I.V."/>
            <person name="Lucas S.M."/>
            <person name="Steele R.E."/>
            <person name="Finnerty J.R."/>
            <person name="Technau U."/>
            <person name="Martindale M.Q."/>
            <person name="Rokhsar D.S."/>
        </authorList>
    </citation>
    <scope>NUCLEOTIDE SEQUENCE [LARGE SCALE GENOMIC DNA]</scope>
    <source>
        <strain evidence="18">CH2 X CH6</strain>
    </source>
</reference>
<keyword evidence="7" id="KW-0677">Repeat</keyword>
<dbReference type="STRING" id="45351.A7RTZ4"/>
<dbReference type="AlphaFoldDB" id="A7RTZ4"/>
<comment type="function">
    <text evidence="12">Substrate recognition component of a SCF (SKP1-CUL1-F-box protein) E3 ubiquitin-protein ligase complex which mediates the ubiquitination and subsequent proteasomal degradation of target proteins involved in cell cycle progression, signal transduction and transcription. Specifically recognizes phosphorylated CDKN1B/p27kip and is involved in regulation of G1/S transition. Degradation of CDKN1B/p27kip also requires CKS1. Recognizes target proteins ORC1, CDT1, RBL2, KMT2A/MLL1, CDK9, RAG2, NBN, FOXO1, UBP43, YTHDF2, and probably MYC, TOB1 and TAL1. Degradation of TAL1 also requires STUB1. Recognizes CDKN1A in association with CCNE1 or CCNE2 and CDK2. Promotes ubiquitination and destruction of CDH1 in a CK1-dependent manner, thereby regulating cell migration. Following phosphorylation in response to DNA damage, mediates 'Lys-63'-linked ubiquitination of NBN, promoting ATM recruitment to DNA damage sites and DNA repair via homologous recombination.</text>
</comment>
<dbReference type="Proteomes" id="UP000001593">
    <property type="component" value="Unassembled WGS sequence"/>
</dbReference>
<dbReference type="PhylomeDB" id="A7RTZ4"/>
<evidence type="ECO:0000256" key="15">
    <source>
        <dbReference type="ARBA" id="ARBA00081589"/>
    </source>
</evidence>
<dbReference type="GO" id="GO:0000209">
    <property type="term" value="P:protein polyubiquitination"/>
    <property type="evidence" value="ECO:0007669"/>
    <property type="project" value="UniProtKB-ARBA"/>
</dbReference>
<proteinExistence type="predicted"/>
<dbReference type="GO" id="GO:0031146">
    <property type="term" value="P:SCF-dependent proteasomal ubiquitin-dependent protein catabolic process"/>
    <property type="evidence" value="ECO:0000318"/>
    <property type="project" value="GO_Central"/>
</dbReference>
<comment type="pathway">
    <text evidence="3">Protein modification; protein ubiquitination.</text>
</comment>
<dbReference type="InterPro" id="IPR001810">
    <property type="entry name" value="F-box_dom"/>
</dbReference>
<dbReference type="EMBL" id="DS469538">
    <property type="protein sequence ID" value="EDO45115.1"/>
    <property type="molecule type" value="Genomic_DNA"/>
</dbReference>
<feature type="domain" description="F-box" evidence="16">
    <location>
        <begin position="1"/>
        <end position="46"/>
    </location>
</feature>
<dbReference type="InParanoid" id="A7RTZ4"/>